<evidence type="ECO:0000313" key="1">
    <source>
        <dbReference type="EMBL" id="ELU05783.1"/>
    </source>
</evidence>
<dbReference type="AlphaFoldDB" id="R7UI50"/>
<protein>
    <recommendedName>
        <fullName evidence="4">Ig-like domain-containing protein</fullName>
    </recommendedName>
</protein>
<evidence type="ECO:0000313" key="2">
    <source>
        <dbReference type="EnsemblMetazoa" id="CapteP193231"/>
    </source>
</evidence>
<dbReference type="InterPro" id="IPR036179">
    <property type="entry name" value="Ig-like_dom_sf"/>
</dbReference>
<dbReference type="EMBL" id="KB301235">
    <property type="protein sequence ID" value="ELU05783.1"/>
    <property type="molecule type" value="Genomic_DNA"/>
</dbReference>
<reference evidence="3" key="1">
    <citation type="submission" date="2012-12" db="EMBL/GenBank/DDBJ databases">
        <authorList>
            <person name="Hellsten U."/>
            <person name="Grimwood J."/>
            <person name="Chapman J.A."/>
            <person name="Shapiro H."/>
            <person name="Aerts A."/>
            <person name="Otillar R.P."/>
            <person name="Terry A.Y."/>
            <person name="Boore J.L."/>
            <person name="Simakov O."/>
            <person name="Marletaz F."/>
            <person name="Cho S.-J."/>
            <person name="Edsinger-Gonzales E."/>
            <person name="Havlak P."/>
            <person name="Kuo D.-H."/>
            <person name="Larsson T."/>
            <person name="Lv J."/>
            <person name="Arendt D."/>
            <person name="Savage R."/>
            <person name="Osoegawa K."/>
            <person name="de Jong P."/>
            <person name="Lindberg D.R."/>
            <person name="Seaver E.C."/>
            <person name="Weisblat D.A."/>
            <person name="Putnam N.H."/>
            <person name="Grigoriev I.V."/>
            <person name="Rokhsar D.S."/>
        </authorList>
    </citation>
    <scope>NUCLEOTIDE SEQUENCE</scope>
    <source>
        <strain evidence="3">I ESC-2004</strain>
    </source>
</reference>
<evidence type="ECO:0008006" key="4">
    <source>
        <dbReference type="Google" id="ProtNLM"/>
    </source>
</evidence>
<dbReference type="EMBL" id="AMQN01007709">
    <property type="status" value="NOT_ANNOTATED_CDS"/>
    <property type="molecule type" value="Genomic_DNA"/>
</dbReference>
<evidence type="ECO:0000313" key="3">
    <source>
        <dbReference type="Proteomes" id="UP000014760"/>
    </source>
</evidence>
<name>R7UI50_CAPTE</name>
<dbReference type="OrthoDB" id="428111at2759"/>
<reference evidence="1 3" key="2">
    <citation type="journal article" date="2013" name="Nature">
        <title>Insights into bilaterian evolution from three spiralian genomes.</title>
        <authorList>
            <person name="Simakov O."/>
            <person name="Marletaz F."/>
            <person name="Cho S.J."/>
            <person name="Edsinger-Gonzales E."/>
            <person name="Havlak P."/>
            <person name="Hellsten U."/>
            <person name="Kuo D.H."/>
            <person name="Larsson T."/>
            <person name="Lv J."/>
            <person name="Arendt D."/>
            <person name="Savage R."/>
            <person name="Osoegawa K."/>
            <person name="de Jong P."/>
            <person name="Grimwood J."/>
            <person name="Chapman J.A."/>
            <person name="Shapiro H."/>
            <person name="Aerts A."/>
            <person name="Otillar R.P."/>
            <person name="Terry A.Y."/>
            <person name="Boore J.L."/>
            <person name="Grigoriev I.V."/>
            <person name="Lindberg D.R."/>
            <person name="Seaver E.C."/>
            <person name="Weisblat D.A."/>
            <person name="Putnam N.H."/>
            <person name="Rokhsar D.S."/>
        </authorList>
    </citation>
    <scope>NUCLEOTIDE SEQUENCE</scope>
    <source>
        <strain evidence="1 3">I ESC-2004</strain>
    </source>
</reference>
<dbReference type="SUPFAM" id="SSF48726">
    <property type="entry name" value="Immunoglobulin"/>
    <property type="match status" value="1"/>
</dbReference>
<reference evidence="2" key="3">
    <citation type="submission" date="2015-06" db="UniProtKB">
        <authorList>
            <consortium name="EnsemblMetazoa"/>
        </authorList>
    </citation>
    <scope>IDENTIFICATION</scope>
</reference>
<accession>R7UI50</accession>
<sequence length="146" mass="16538">MASGDEWIPLPVCIAARRMPRLTNMDDTAQDPPFFTVRPKAIYQRQPTQTVAMPCQAQGDPKPTIAWRKARMVIIIAFDGAIFSPHKRPTKIQYGCDEVSKVDRVYDLTSSDFAEALERDLTAERFSSNAMDTHGLYSIHVPCWCF</sequence>
<dbReference type="HOGENOM" id="CLU_1779206_0_0_1"/>
<organism evidence="1">
    <name type="scientific">Capitella teleta</name>
    <name type="common">Polychaete worm</name>
    <dbReference type="NCBI Taxonomy" id="283909"/>
    <lineage>
        <taxon>Eukaryota</taxon>
        <taxon>Metazoa</taxon>
        <taxon>Spiralia</taxon>
        <taxon>Lophotrochozoa</taxon>
        <taxon>Annelida</taxon>
        <taxon>Polychaeta</taxon>
        <taxon>Sedentaria</taxon>
        <taxon>Scolecida</taxon>
        <taxon>Capitellidae</taxon>
        <taxon>Capitella</taxon>
    </lineage>
</organism>
<dbReference type="Gene3D" id="2.60.40.10">
    <property type="entry name" value="Immunoglobulins"/>
    <property type="match status" value="1"/>
</dbReference>
<gene>
    <name evidence="1" type="ORF">CAPTEDRAFT_193231</name>
</gene>
<keyword evidence="3" id="KW-1185">Reference proteome</keyword>
<dbReference type="Proteomes" id="UP000014760">
    <property type="component" value="Unassembled WGS sequence"/>
</dbReference>
<dbReference type="InterPro" id="IPR013783">
    <property type="entry name" value="Ig-like_fold"/>
</dbReference>
<proteinExistence type="predicted"/>
<dbReference type="EnsemblMetazoa" id="CapteT193231">
    <property type="protein sequence ID" value="CapteP193231"/>
    <property type="gene ID" value="CapteG193231"/>
</dbReference>